<name>A0ABW0W0Z7_9BACL</name>
<evidence type="ECO:0000259" key="7">
    <source>
        <dbReference type="PROSITE" id="PS51379"/>
    </source>
</evidence>
<evidence type="ECO:0000256" key="1">
    <source>
        <dbReference type="ARBA" id="ARBA00022485"/>
    </source>
</evidence>
<proteinExistence type="predicted"/>
<dbReference type="EC" id="1.1.99.14" evidence="6"/>
<keyword evidence="6" id="KW-0249">Electron transport</keyword>
<sequence length="443" mass="48935">MPKPAAASLKETLTLKLDYEQLTNCMRCGFCLPACPTFQETGVEAESPRGRISLMKAAVDGIMEPGISFENQMNHCLGCRACEPACPADVKYGQLIEQARDAVEVHTRQHRWWIKGVRKLVFDQLFPHQRRMRLLGKSLELYKKSGVQALVRKTGVVGAFSEHLSSMERILPDASGKGIVERLGSRIAAKGEKIGTVGMFRGCLMDVLFTETNMKTVQLLSEAGFEVVIPDTQNCCGALHAHSGESDTAKQLARNNIRAFQEAGVDYIVSNAGGCGAILVEYDHLLHDDQEWQEAARGFAKKVMDISTILVERGRPLNFADREAEENPIRVTYQDSCHLRNVMKGGSRPRQLLSGIANVSYMEMEDAGSCCGSAGIYNVTQPDMASQILEHKMEKANATKAHYLVTSNPGCLLQMKLGIDKHGRSESMKAVHIADFLFDRIVK</sequence>
<comment type="catalytic activity">
    <reaction evidence="6">
        <text>(R)-lactate + A = pyruvate + AH2</text>
        <dbReference type="Rhea" id="RHEA:15089"/>
        <dbReference type="ChEBI" id="CHEBI:13193"/>
        <dbReference type="ChEBI" id="CHEBI:15361"/>
        <dbReference type="ChEBI" id="CHEBI:16004"/>
        <dbReference type="ChEBI" id="CHEBI:17499"/>
    </reaction>
</comment>
<dbReference type="PANTHER" id="PTHR32479">
    <property type="entry name" value="GLYCOLATE OXIDASE IRON-SULFUR SUBUNIT"/>
    <property type="match status" value="1"/>
</dbReference>
<evidence type="ECO:0000256" key="5">
    <source>
        <dbReference type="ARBA" id="ARBA00023014"/>
    </source>
</evidence>
<evidence type="ECO:0000256" key="6">
    <source>
        <dbReference type="PIRNR" id="PIRNR000139"/>
    </source>
</evidence>
<feature type="domain" description="4Fe-4S ferredoxin-type" evidence="7">
    <location>
        <begin position="65"/>
        <end position="98"/>
    </location>
</feature>
<reference evidence="9" key="1">
    <citation type="journal article" date="2019" name="Int. J. Syst. Evol. Microbiol.">
        <title>The Global Catalogue of Microorganisms (GCM) 10K type strain sequencing project: providing services to taxonomists for standard genome sequencing and annotation.</title>
        <authorList>
            <consortium name="The Broad Institute Genomics Platform"/>
            <consortium name="The Broad Institute Genome Sequencing Center for Infectious Disease"/>
            <person name="Wu L."/>
            <person name="Ma J."/>
        </authorList>
    </citation>
    <scope>NUCLEOTIDE SEQUENCE [LARGE SCALE GENOMIC DNA]</scope>
    <source>
        <strain evidence="9">CGMCC 1.3240</strain>
    </source>
</reference>
<protein>
    <recommendedName>
        <fullName evidence="6">Glycolate oxidase iron-sulfur subunit</fullName>
        <ecNumber evidence="6">1.1.99.14</ecNumber>
    </recommendedName>
</protein>
<accession>A0ABW0W0Z7</accession>
<keyword evidence="5 6" id="KW-0411">Iron-sulfur</keyword>
<gene>
    <name evidence="8" type="ORF">ACFPYJ_22420</name>
</gene>
<dbReference type="Proteomes" id="UP001596047">
    <property type="component" value="Unassembled WGS sequence"/>
</dbReference>
<dbReference type="EMBL" id="JBHSOW010000080">
    <property type="protein sequence ID" value="MFC5651823.1"/>
    <property type="molecule type" value="Genomic_DNA"/>
</dbReference>
<dbReference type="InterPro" id="IPR017900">
    <property type="entry name" value="4Fe4S_Fe_S_CS"/>
</dbReference>
<dbReference type="InterPro" id="IPR017896">
    <property type="entry name" value="4Fe4S_Fe-S-bd"/>
</dbReference>
<keyword evidence="1 6" id="KW-0004">4Fe-4S</keyword>
<comment type="caution">
    <text evidence="8">The sequence shown here is derived from an EMBL/GenBank/DDBJ whole genome shotgun (WGS) entry which is preliminary data.</text>
</comment>
<feature type="domain" description="4Fe-4S ferredoxin-type" evidence="7">
    <location>
        <begin position="13"/>
        <end position="46"/>
    </location>
</feature>
<dbReference type="SUPFAM" id="SSF54862">
    <property type="entry name" value="4Fe-4S ferredoxins"/>
    <property type="match status" value="1"/>
</dbReference>
<evidence type="ECO:0000256" key="4">
    <source>
        <dbReference type="ARBA" id="ARBA00023004"/>
    </source>
</evidence>
<comment type="cofactor">
    <cofactor evidence="6">
        <name>[4Fe-4S] cluster</name>
        <dbReference type="ChEBI" id="CHEBI:49883"/>
    </cofactor>
    <text evidence="6">Binds 2 [4Fe-4S] clusters.</text>
</comment>
<dbReference type="InterPro" id="IPR009051">
    <property type="entry name" value="Helical_ferredxn"/>
</dbReference>
<organism evidence="8 9">
    <name type="scientific">Paenibacillus solisilvae</name>
    <dbReference type="NCBI Taxonomy" id="2486751"/>
    <lineage>
        <taxon>Bacteria</taxon>
        <taxon>Bacillati</taxon>
        <taxon>Bacillota</taxon>
        <taxon>Bacilli</taxon>
        <taxon>Bacillales</taxon>
        <taxon>Paenibacillaceae</taxon>
        <taxon>Paenibacillus</taxon>
    </lineage>
</organism>
<dbReference type="InterPro" id="IPR004017">
    <property type="entry name" value="Cys_rich_dom"/>
</dbReference>
<dbReference type="InterPro" id="IPR012257">
    <property type="entry name" value="Glc_ox_4Fe-4S"/>
</dbReference>
<keyword evidence="9" id="KW-1185">Reference proteome</keyword>
<dbReference type="Gene3D" id="1.10.1060.10">
    <property type="entry name" value="Alpha-helical ferredoxin"/>
    <property type="match status" value="1"/>
</dbReference>
<dbReference type="RefSeq" id="WP_379190446.1">
    <property type="nucleotide sequence ID" value="NZ_JBHSOW010000080.1"/>
</dbReference>
<keyword evidence="4 6" id="KW-0408">Iron</keyword>
<keyword evidence="6" id="KW-0813">Transport</keyword>
<evidence type="ECO:0000313" key="9">
    <source>
        <dbReference type="Proteomes" id="UP001596047"/>
    </source>
</evidence>
<evidence type="ECO:0000313" key="8">
    <source>
        <dbReference type="EMBL" id="MFC5651823.1"/>
    </source>
</evidence>
<comment type="catalytic activity">
    <reaction evidence="6">
        <text>glycolate + A = glyoxylate + AH2</text>
        <dbReference type="Rhea" id="RHEA:21264"/>
        <dbReference type="ChEBI" id="CHEBI:13193"/>
        <dbReference type="ChEBI" id="CHEBI:17499"/>
        <dbReference type="ChEBI" id="CHEBI:29805"/>
        <dbReference type="ChEBI" id="CHEBI:36655"/>
        <dbReference type="EC" id="1.1.99.14"/>
    </reaction>
</comment>
<dbReference type="PIRSF" id="PIRSF000139">
    <property type="entry name" value="Glc_ox_4Fe-4S"/>
    <property type="match status" value="1"/>
</dbReference>
<dbReference type="PROSITE" id="PS00198">
    <property type="entry name" value="4FE4S_FER_1"/>
    <property type="match status" value="2"/>
</dbReference>
<keyword evidence="3" id="KW-0677">Repeat</keyword>
<dbReference type="PROSITE" id="PS51379">
    <property type="entry name" value="4FE4S_FER_2"/>
    <property type="match status" value="2"/>
</dbReference>
<dbReference type="PANTHER" id="PTHR32479:SF17">
    <property type="entry name" value="GLYCOLATE OXIDASE IRON-SULFUR SUBUNIT"/>
    <property type="match status" value="1"/>
</dbReference>
<evidence type="ECO:0000256" key="2">
    <source>
        <dbReference type="ARBA" id="ARBA00022723"/>
    </source>
</evidence>
<dbReference type="Pfam" id="PF13183">
    <property type="entry name" value="Fer4_8"/>
    <property type="match status" value="1"/>
</dbReference>
<evidence type="ECO:0000256" key="3">
    <source>
        <dbReference type="ARBA" id="ARBA00022737"/>
    </source>
</evidence>
<dbReference type="Pfam" id="PF02754">
    <property type="entry name" value="CCG"/>
    <property type="match status" value="2"/>
</dbReference>
<keyword evidence="2 6" id="KW-0479">Metal-binding</keyword>
<comment type="function">
    <text evidence="6">Component of a complex that catalyzes the oxidation of glycolate to glyoxylate.</text>
</comment>